<evidence type="ECO:0000313" key="7">
    <source>
        <dbReference type="EMBL" id="BDV32531.1"/>
    </source>
</evidence>
<dbReference type="GO" id="GO:0016740">
    <property type="term" value="F:transferase activity"/>
    <property type="evidence" value="ECO:0007669"/>
    <property type="project" value="UniProtKB-KW"/>
</dbReference>
<evidence type="ECO:0000256" key="5">
    <source>
        <dbReference type="ARBA" id="ARBA00023136"/>
    </source>
</evidence>
<comment type="subcellular location">
    <subcellularLocation>
        <location evidence="1">Cell membrane</location>
    </subcellularLocation>
</comment>
<name>A0ABN6V903_9HYPH</name>
<dbReference type="EMBL" id="AP027142">
    <property type="protein sequence ID" value="BDV32531.1"/>
    <property type="molecule type" value="Genomic_DNA"/>
</dbReference>
<dbReference type="SUPFAM" id="SSF53448">
    <property type="entry name" value="Nucleotide-diphospho-sugar transferases"/>
    <property type="match status" value="1"/>
</dbReference>
<dbReference type="PANTHER" id="PTHR43646:SF2">
    <property type="entry name" value="GLYCOSYLTRANSFERASE 2-LIKE DOMAIN-CONTAINING PROTEIN"/>
    <property type="match status" value="1"/>
</dbReference>
<dbReference type="CDD" id="cd02522">
    <property type="entry name" value="GT_2_like_a"/>
    <property type="match status" value="1"/>
</dbReference>
<keyword evidence="8" id="KW-1185">Reference proteome</keyword>
<dbReference type="InterPro" id="IPR001173">
    <property type="entry name" value="Glyco_trans_2-like"/>
</dbReference>
<dbReference type="NCBIfam" id="TIGR04283">
    <property type="entry name" value="glyco_like_mftF"/>
    <property type="match status" value="1"/>
</dbReference>
<evidence type="ECO:0000259" key="6">
    <source>
        <dbReference type="Pfam" id="PF00535"/>
    </source>
</evidence>
<dbReference type="InterPro" id="IPR029044">
    <property type="entry name" value="Nucleotide-diphossugar_trans"/>
</dbReference>
<keyword evidence="3" id="KW-0328">Glycosyltransferase</keyword>
<protein>
    <submittedName>
        <fullName evidence="7">Glycosyl transferase</fullName>
    </submittedName>
</protein>
<evidence type="ECO:0000256" key="3">
    <source>
        <dbReference type="ARBA" id="ARBA00022676"/>
    </source>
</evidence>
<reference evidence="7 8" key="1">
    <citation type="journal article" date="2023" name="Int. J. Syst. Evol. Microbiol.">
        <title>Methylocystis iwaonis sp. nov., a type II methane-oxidizing bacterium from surface soil of a rice paddy field in Japan, and emended description of the genus Methylocystis (ex Whittenbury et al. 1970) Bowman et al. 1993.</title>
        <authorList>
            <person name="Kaise H."/>
            <person name="Sawadogo J.B."/>
            <person name="Alam M.S."/>
            <person name="Ueno C."/>
            <person name="Dianou D."/>
            <person name="Shinjo R."/>
            <person name="Asakawa S."/>
        </authorList>
    </citation>
    <scope>NUCLEOTIDE SEQUENCE [LARGE SCALE GENOMIC DNA]</scope>
    <source>
        <strain evidence="7 8">SS37A-Re</strain>
    </source>
</reference>
<sequence>MKLSIIIPVLNASRTLGQTVAALARGHDEIVMVDGGSTDGSVALAEALGARVIAAPRGRGAQLRAGADAAQGDWLLFVHADTILEEGWREAVSRFCAVPENRAKAAAFRFALDDPSLQARRLERMVAWRVRKLGLPYGDQGLLIHRDFYRALGGFEALPLMEDVDLVRRIGRDRLAVLPVSARTSAARWRREGWFRRSARNLLCLSLYFAGVPPHMIKRIYG</sequence>
<feature type="domain" description="Glycosyltransferase 2-like" evidence="6">
    <location>
        <begin position="4"/>
        <end position="91"/>
    </location>
</feature>
<accession>A0ABN6V903</accession>
<evidence type="ECO:0000256" key="2">
    <source>
        <dbReference type="ARBA" id="ARBA00022475"/>
    </source>
</evidence>
<dbReference type="Pfam" id="PF00535">
    <property type="entry name" value="Glycos_transf_2"/>
    <property type="match status" value="1"/>
</dbReference>
<proteinExistence type="predicted"/>
<dbReference type="PANTHER" id="PTHR43646">
    <property type="entry name" value="GLYCOSYLTRANSFERASE"/>
    <property type="match status" value="1"/>
</dbReference>
<organism evidence="7 8">
    <name type="scientific">Methylocystis iwaonis</name>
    <dbReference type="NCBI Taxonomy" id="2885079"/>
    <lineage>
        <taxon>Bacteria</taxon>
        <taxon>Pseudomonadati</taxon>
        <taxon>Pseudomonadota</taxon>
        <taxon>Alphaproteobacteria</taxon>
        <taxon>Hyphomicrobiales</taxon>
        <taxon>Methylocystaceae</taxon>
        <taxon>Methylocystis</taxon>
    </lineage>
</organism>
<evidence type="ECO:0000256" key="4">
    <source>
        <dbReference type="ARBA" id="ARBA00022679"/>
    </source>
</evidence>
<dbReference type="Gene3D" id="3.90.550.10">
    <property type="entry name" value="Spore Coat Polysaccharide Biosynthesis Protein SpsA, Chain A"/>
    <property type="match status" value="1"/>
</dbReference>
<dbReference type="InterPro" id="IPR026461">
    <property type="entry name" value="Trfase_2_rSAM/seldom_assoc"/>
</dbReference>
<keyword evidence="2" id="KW-1003">Cell membrane</keyword>
<dbReference type="Proteomes" id="UP001317629">
    <property type="component" value="Chromosome"/>
</dbReference>
<gene>
    <name evidence="7" type="ORF">SS37A_00600</name>
</gene>
<keyword evidence="4 7" id="KW-0808">Transferase</keyword>
<dbReference type="RefSeq" id="WP_281929633.1">
    <property type="nucleotide sequence ID" value="NZ_AP027142.1"/>
</dbReference>
<evidence type="ECO:0000313" key="8">
    <source>
        <dbReference type="Proteomes" id="UP001317629"/>
    </source>
</evidence>
<evidence type="ECO:0000256" key="1">
    <source>
        <dbReference type="ARBA" id="ARBA00004236"/>
    </source>
</evidence>
<keyword evidence="5" id="KW-0472">Membrane</keyword>